<evidence type="ECO:0000313" key="3">
    <source>
        <dbReference type="Proteomes" id="UP001056890"/>
    </source>
</evidence>
<feature type="chain" id="PRO_5042246793" description="Lipoprotein" evidence="1">
    <location>
        <begin position="19"/>
        <end position="115"/>
    </location>
</feature>
<keyword evidence="1" id="KW-0732">Signal</keyword>
<protein>
    <recommendedName>
        <fullName evidence="4">Lipoprotein</fullName>
    </recommendedName>
</protein>
<evidence type="ECO:0000313" key="2">
    <source>
        <dbReference type="EMBL" id="USV56231.1"/>
    </source>
</evidence>
<proteinExistence type="predicted"/>
<sequence length="115" mass="12730">MKNTLIALALLPFGSLWAMEIQPIPSAEQLPVARITEHGKAYLVDPLGFSLYRFDKDSQGKSTCYAECAQNWPPLLASATEVKAGLGKAADAGFALLQRQDGQYQWSYRGHPLYR</sequence>
<dbReference type="Pfam" id="PF03640">
    <property type="entry name" value="Lipoprotein_15"/>
    <property type="match status" value="1"/>
</dbReference>
<dbReference type="RefSeq" id="WP_252994598.1">
    <property type="nucleotide sequence ID" value="NZ_CP099717.1"/>
</dbReference>
<reference evidence="2" key="1">
    <citation type="submission" date="2022-06" db="EMBL/GenBank/DDBJ databases">
        <title>Complete Genome of Aeromonas sp. Strain SOD01 Isolated from an Urban Freshwater Stream.</title>
        <authorList>
            <person name="Williams L.E."/>
            <person name="Brysgel T."/>
            <person name="Capestro E.M."/>
            <person name="Foltz G.V."/>
            <person name="Gardner A.E."/>
            <person name="Ingrassia J."/>
            <person name="Peterson E."/>
            <person name="Arruda J."/>
            <person name="Flaherty I."/>
            <person name="Hunt M."/>
            <person name="Pappas G."/>
            <person name="Ramsaran S."/>
            <person name="Rocha M."/>
        </authorList>
    </citation>
    <scope>NUCLEOTIDE SEQUENCE</scope>
    <source>
        <strain evidence="2">SOD01</strain>
    </source>
</reference>
<feature type="signal peptide" evidence="1">
    <location>
        <begin position="1"/>
        <end position="18"/>
    </location>
</feature>
<evidence type="ECO:0008006" key="4">
    <source>
        <dbReference type="Google" id="ProtNLM"/>
    </source>
</evidence>
<name>A0AAE9MEL0_9GAMM</name>
<organism evidence="2 3">
    <name type="scientific">Aeromonas encheleia</name>
    <dbReference type="NCBI Taxonomy" id="73010"/>
    <lineage>
        <taxon>Bacteria</taxon>
        <taxon>Pseudomonadati</taxon>
        <taxon>Pseudomonadota</taxon>
        <taxon>Gammaproteobacteria</taxon>
        <taxon>Aeromonadales</taxon>
        <taxon>Aeromonadaceae</taxon>
        <taxon>Aeromonas</taxon>
    </lineage>
</organism>
<dbReference type="PANTHER" id="PTHR39335:SF1">
    <property type="entry name" value="BLL4220 PROTEIN"/>
    <property type="match status" value="1"/>
</dbReference>
<gene>
    <name evidence="2" type="ORF">NHF51_12785</name>
</gene>
<dbReference type="EMBL" id="CP099717">
    <property type="protein sequence ID" value="USV56231.1"/>
    <property type="molecule type" value="Genomic_DNA"/>
</dbReference>
<dbReference type="AlphaFoldDB" id="A0AAE9MEL0"/>
<evidence type="ECO:0000256" key="1">
    <source>
        <dbReference type="SAM" id="SignalP"/>
    </source>
</evidence>
<keyword evidence="3" id="KW-1185">Reference proteome</keyword>
<dbReference type="InterPro" id="IPR005297">
    <property type="entry name" value="Lipoprotein_repeat"/>
</dbReference>
<dbReference type="Proteomes" id="UP001056890">
    <property type="component" value="Chromosome"/>
</dbReference>
<accession>A0AAE9MEL0</accession>
<dbReference type="PANTHER" id="PTHR39335">
    <property type="entry name" value="BLL4220 PROTEIN"/>
    <property type="match status" value="1"/>
</dbReference>
<dbReference type="GO" id="GO:0043448">
    <property type="term" value="P:alkane catabolic process"/>
    <property type="evidence" value="ECO:0007669"/>
    <property type="project" value="TreeGrafter"/>
</dbReference>